<dbReference type="Proteomes" id="UP000591131">
    <property type="component" value="Unassembled WGS sequence"/>
</dbReference>
<keyword evidence="2" id="KW-1133">Transmembrane helix</keyword>
<proteinExistence type="predicted"/>
<evidence type="ECO:0000256" key="2">
    <source>
        <dbReference type="SAM" id="Phobius"/>
    </source>
</evidence>
<dbReference type="AlphaFoldDB" id="A0A7J6LAN5"/>
<dbReference type="SUPFAM" id="SSF53098">
    <property type="entry name" value="Ribonuclease H-like"/>
    <property type="match status" value="1"/>
</dbReference>
<keyword evidence="2" id="KW-0812">Transmembrane</keyword>
<gene>
    <name evidence="3" type="ORF">FOL47_009044</name>
</gene>
<dbReference type="PANTHER" id="PTHR46880">
    <property type="entry name" value="RAS-ASSOCIATING DOMAIN-CONTAINING PROTEIN"/>
    <property type="match status" value="1"/>
</dbReference>
<feature type="compositionally biased region" description="Basic and acidic residues" evidence="1">
    <location>
        <begin position="12"/>
        <end position="38"/>
    </location>
</feature>
<keyword evidence="4" id="KW-1185">Reference proteome</keyword>
<keyword evidence="2" id="KW-0472">Membrane</keyword>
<feature type="transmembrane region" description="Helical" evidence="2">
    <location>
        <begin position="167"/>
        <end position="187"/>
    </location>
</feature>
<name>A0A7J6LAN5_PERCH</name>
<dbReference type="InterPro" id="IPR012337">
    <property type="entry name" value="RNaseH-like_sf"/>
</dbReference>
<accession>A0A7J6LAN5</accession>
<sequence length="518" mass="57405">MPTSDRIRKRKEKELSALKDQNRNIREMFKAMKSREQSNESAELPGGSSGDNIATANDVNPTGEPPITSDVEENEHSEITTNRKRKRDEEAAEAKLLKWQTLYPSLKCFEVKQHDSDPTASVAYCKSCRAQAQLKLSILKKHSESKLYLARASNQAGSMIEKMKRPVIERVCVIIHAVLVAMVVGAAQRATHHLLASFQHYGACVSSSWMSYGYSWEFVVAAARIVTKKLVNGVNASAAHHINYDLSTDIATKKRLAVIFTYFDSTVGRVKQNLIGFMGTIGNGLETKKKIMDLYNTAGINPDKCVGACTDGGGPEKKAFELLVQDSFFHADAQWSHCLVHRIALAVEDAWSGSEFCKRVESLFISIYNPVAVTSAKGMQVGADSSVAVQEYVIKCRNLRSRGDSLEVKDLAELAAQSGNEDLIYRVISGLIRAPTSCGAERSFSVLTRELSKSQNRLDNDHLQSDTILCANRDLLLELIAPDRTGLVEVAHEWMSMKDRREKICKSSEDLKQASPID</sequence>
<evidence type="ECO:0000313" key="4">
    <source>
        <dbReference type="Proteomes" id="UP000591131"/>
    </source>
</evidence>
<evidence type="ECO:0000256" key="1">
    <source>
        <dbReference type="SAM" id="MobiDB-lite"/>
    </source>
</evidence>
<comment type="caution">
    <text evidence="3">The sequence shown here is derived from an EMBL/GenBank/DDBJ whole genome shotgun (WGS) entry which is preliminary data.</text>
</comment>
<evidence type="ECO:0000313" key="3">
    <source>
        <dbReference type="EMBL" id="KAF4656285.1"/>
    </source>
</evidence>
<feature type="region of interest" description="Disordered" evidence="1">
    <location>
        <begin position="1"/>
        <end position="88"/>
    </location>
</feature>
<dbReference type="OrthoDB" id="6144063at2759"/>
<protein>
    <submittedName>
        <fullName evidence="3">Uncharacterized protein</fullName>
    </submittedName>
</protein>
<reference evidence="3 4" key="1">
    <citation type="submission" date="2020-04" db="EMBL/GenBank/DDBJ databases">
        <title>Perkinsus chesapeaki whole genome sequence.</title>
        <authorList>
            <person name="Bogema D.R."/>
        </authorList>
    </citation>
    <scope>NUCLEOTIDE SEQUENCE [LARGE SCALE GENOMIC DNA]</scope>
    <source>
        <strain evidence="3">ATCC PRA-425</strain>
    </source>
</reference>
<dbReference type="EMBL" id="JAAPAO010000608">
    <property type="protein sequence ID" value="KAF4656285.1"/>
    <property type="molecule type" value="Genomic_DNA"/>
</dbReference>
<feature type="compositionally biased region" description="Polar residues" evidence="1">
    <location>
        <begin position="50"/>
        <end position="60"/>
    </location>
</feature>
<dbReference type="PANTHER" id="PTHR46880:SF5">
    <property type="entry name" value="DUF4371 DOMAIN-CONTAINING PROTEIN"/>
    <property type="match status" value="1"/>
</dbReference>
<organism evidence="3 4">
    <name type="scientific">Perkinsus chesapeaki</name>
    <name type="common">Clam parasite</name>
    <name type="synonym">Perkinsus andrewsi</name>
    <dbReference type="NCBI Taxonomy" id="330153"/>
    <lineage>
        <taxon>Eukaryota</taxon>
        <taxon>Sar</taxon>
        <taxon>Alveolata</taxon>
        <taxon>Perkinsozoa</taxon>
        <taxon>Perkinsea</taxon>
        <taxon>Perkinsida</taxon>
        <taxon>Perkinsidae</taxon>
        <taxon>Perkinsus</taxon>
    </lineage>
</organism>